<reference evidence="9 10" key="1">
    <citation type="journal article" date="2010" name="Stand. Genomic Sci.">
        <title>Complete genome sequence of Meiothermus silvanus type strain (VI-R2).</title>
        <authorList>
            <person name="Sikorski J."/>
            <person name="Tindall B.J."/>
            <person name="Lowry S."/>
            <person name="Lucas S."/>
            <person name="Nolan M."/>
            <person name="Copeland A."/>
            <person name="Glavina Del Rio T."/>
            <person name="Tice H."/>
            <person name="Cheng J.F."/>
            <person name="Han C."/>
            <person name="Pitluck S."/>
            <person name="Liolios K."/>
            <person name="Ivanova N."/>
            <person name="Mavromatis K."/>
            <person name="Mikhailova N."/>
            <person name="Pati A."/>
            <person name="Goodwin L."/>
            <person name="Chen A."/>
            <person name="Palaniappan K."/>
            <person name="Land M."/>
            <person name="Hauser L."/>
            <person name="Chang Y.J."/>
            <person name="Jeffries C.D."/>
            <person name="Rohde M."/>
            <person name="Goker M."/>
            <person name="Woyke T."/>
            <person name="Bristow J."/>
            <person name="Eisen J.A."/>
            <person name="Markowitz V."/>
            <person name="Hugenholtz P."/>
            <person name="Kyrpides N.C."/>
            <person name="Klenk H.P."/>
            <person name="Lapidus A."/>
        </authorList>
    </citation>
    <scope>NUCLEOTIDE SEQUENCE [LARGE SCALE GENOMIC DNA]</scope>
    <source>
        <strain evidence="10">ATCC 700542 / DSM 9946 / VI-R2</strain>
    </source>
</reference>
<keyword evidence="2 5" id="KW-0812">Transmembrane</keyword>
<name>D7BE14_ALLS1</name>
<accession>D7BE14</accession>
<dbReference type="PANTHER" id="PTHR22773">
    <property type="entry name" value="NADH DEHYDROGENASE"/>
    <property type="match status" value="1"/>
</dbReference>
<feature type="transmembrane region" description="Helical" evidence="5">
    <location>
        <begin position="110"/>
        <end position="130"/>
    </location>
</feature>
<feature type="transmembrane region" description="Helical" evidence="5">
    <location>
        <begin position="334"/>
        <end position="355"/>
    </location>
</feature>
<keyword evidence="5" id="KW-1278">Translocase</keyword>
<feature type="region of interest" description="Disordered" evidence="7">
    <location>
        <begin position="527"/>
        <end position="550"/>
    </location>
</feature>
<dbReference type="OrthoDB" id="9807568at2"/>
<evidence type="ECO:0000256" key="3">
    <source>
        <dbReference type="ARBA" id="ARBA00022989"/>
    </source>
</evidence>
<dbReference type="AlphaFoldDB" id="D7BE14"/>
<dbReference type="Gene3D" id="2.60.40.10">
    <property type="entry name" value="Immunoglobulins"/>
    <property type="match status" value="1"/>
</dbReference>
<feature type="transmembrane region" description="Helical" evidence="5">
    <location>
        <begin position="6"/>
        <end position="23"/>
    </location>
</feature>
<dbReference type="eggNOG" id="COG1007">
    <property type="taxonomic scope" value="Bacteria"/>
</dbReference>
<feature type="transmembrane region" description="Helical" evidence="5">
    <location>
        <begin position="142"/>
        <end position="163"/>
    </location>
</feature>
<feature type="transmembrane region" description="Helical" evidence="5">
    <location>
        <begin position="293"/>
        <end position="314"/>
    </location>
</feature>
<keyword evidence="4 5" id="KW-0472">Membrane</keyword>
<organism evidence="9 10">
    <name type="scientific">Allomeiothermus silvanus (strain ATCC 700542 / DSM 9946 / NBRC 106475 / NCIMB 13440 / VI-R2)</name>
    <name type="common">Thermus silvanus</name>
    <dbReference type="NCBI Taxonomy" id="526227"/>
    <lineage>
        <taxon>Bacteria</taxon>
        <taxon>Thermotogati</taxon>
        <taxon>Deinococcota</taxon>
        <taxon>Deinococci</taxon>
        <taxon>Thermales</taxon>
        <taxon>Thermaceae</taxon>
        <taxon>Allomeiothermus</taxon>
    </lineage>
</organism>
<proteinExistence type="inferred from homology"/>
<comment type="subcellular location">
    <subcellularLocation>
        <location evidence="5">Cell inner membrane</location>
        <topology evidence="5">Multi-pass membrane protein</topology>
    </subcellularLocation>
    <subcellularLocation>
        <location evidence="1">Endomembrane system</location>
        <topology evidence="1">Multi-pass membrane protein</topology>
    </subcellularLocation>
    <subcellularLocation>
        <location evidence="6">Membrane</location>
        <topology evidence="6">Multi-pass membrane protein</topology>
    </subcellularLocation>
</comment>
<keyword evidence="5" id="KW-0997">Cell inner membrane</keyword>
<keyword evidence="5" id="KW-0520">NAD</keyword>
<dbReference type="Pfam" id="PF00361">
    <property type="entry name" value="Proton_antipo_M"/>
    <property type="match status" value="1"/>
</dbReference>
<evidence type="ECO:0000256" key="4">
    <source>
        <dbReference type="ARBA" id="ARBA00023136"/>
    </source>
</evidence>
<gene>
    <name evidence="5" type="primary">nuoN</name>
    <name evidence="9" type="ordered locus">Mesil_1270</name>
</gene>
<sequence>MIPLLILSSAATVLTLLALWIPVRTTKWLTAGTIIAAIGAILVGWNQPAEYFGGLFRWDPLAQGLTLVALLGVLWAVVIGRHGGERLEYYLLALYAAVGMLLMASTPNLVVILIALEALSLPLYVLATWRRDAPSYEAGLKYFLLGALSAAIFLYGIALHFGATGSFNVGIAGSGTLYVAAMVMLLIGLAFKASMVPFHWWTPDVYQGSPTGVSLLMATAVKAAAFAALVRLTTEGLPAWGAALTLVIVLTLIFGNLGALAQTEAKRLLAYSSIAHAGYVGVGLFSGTGGPAISFYLLTYLLGTGLAFAVLSAISNGTVPYERLRGLFGRNRLLGVGFGLAMLSLAGLPPFPGFWGKLLVFLEGAKAHQYALLVLALVTSAIAAYYYLRLFGLAVLSRQPEHEREEDRAGVLPPWPTATTASATARWAMTLAMVLIGILGILPFLGYRAFAAGQPNLAARVPLSTNVSITSPSDGAEVPAGEFSLQGTGKPGEALEIYDGATKLGTVTVGQNGGWSFALEPVPSPGTHTYQARQAGQAGGPSVTVKVTAP</sequence>
<comment type="subunit">
    <text evidence="5">NDH-1 is composed of 15 different subunits. Subunits NuoA, H, J, K, L, M, N constitute the membrane sector of the complex.</text>
</comment>
<keyword evidence="5" id="KW-1003">Cell membrane</keyword>
<feature type="transmembrane region" description="Helical" evidence="5">
    <location>
        <begin position="28"/>
        <end position="46"/>
    </location>
</feature>
<comment type="catalytic activity">
    <reaction evidence="5">
        <text>a quinone + NADH + 5 H(+)(in) = a quinol + NAD(+) + 4 H(+)(out)</text>
        <dbReference type="Rhea" id="RHEA:57888"/>
        <dbReference type="ChEBI" id="CHEBI:15378"/>
        <dbReference type="ChEBI" id="CHEBI:24646"/>
        <dbReference type="ChEBI" id="CHEBI:57540"/>
        <dbReference type="ChEBI" id="CHEBI:57945"/>
        <dbReference type="ChEBI" id="CHEBI:132124"/>
    </reaction>
</comment>
<protein>
    <recommendedName>
        <fullName evidence="5">NADH-quinone oxidoreductase subunit N</fullName>
        <ecNumber evidence="5">7.1.1.-</ecNumber>
    </recommendedName>
    <alternativeName>
        <fullName evidence="5">NADH dehydrogenase I subunit N</fullName>
    </alternativeName>
    <alternativeName>
        <fullName evidence="5">NDH-1 subunit N</fullName>
    </alternativeName>
</protein>
<evidence type="ECO:0000256" key="6">
    <source>
        <dbReference type="RuleBase" id="RU000320"/>
    </source>
</evidence>
<feature type="transmembrane region" description="Helical" evidence="5">
    <location>
        <begin position="367"/>
        <end position="388"/>
    </location>
</feature>
<dbReference type="GO" id="GO:0042773">
    <property type="term" value="P:ATP synthesis coupled electron transport"/>
    <property type="evidence" value="ECO:0007669"/>
    <property type="project" value="InterPro"/>
</dbReference>
<keyword evidence="10" id="KW-1185">Reference proteome</keyword>
<dbReference type="GO" id="GO:0050136">
    <property type="term" value="F:NADH dehydrogenase (quinone) (non-electrogenic) activity"/>
    <property type="evidence" value="ECO:0007669"/>
    <property type="project" value="UniProtKB-UniRule"/>
</dbReference>
<feature type="domain" description="NADH:quinone oxidoreductase/Mrp antiporter transmembrane" evidence="8">
    <location>
        <begin position="108"/>
        <end position="382"/>
    </location>
</feature>
<feature type="transmembrane region" description="Helical" evidence="5">
    <location>
        <begin position="61"/>
        <end position="80"/>
    </location>
</feature>
<evidence type="ECO:0000256" key="1">
    <source>
        <dbReference type="ARBA" id="ARBA00004127"/>
    </source>
</evidence>
<evidence type="ECO:0000256" key="5">
    <source>
        <dbReference type="HAMAP-Rule" id="MF_00445"/>
    </source>
</evidence>
<dbReference type="GO" id="GO:0048038">
    <property type="term" value="F:quinone binding"/>
    <property type="evidence" value="ECO:0007669"/>
    <property type="project" value="UniProtKB-KW"/>
</dbReference>
<dbReference type="EMBL" id="CP002042">
    <property type="protein sequence ID" value="ADH63165.1"/>
    <property type="molecule type" value="Genomic_DNA"/>
</dbReference>
<feature type="transmembrane region" description="Helical" evidence="5">
    <location>
        <begin position="87"/>
        <end position="104"/>
    </location>
</feature>
<dbReference type="EC" id="7.1.1.-" evidence="5"/>
<evidence type="ECO:0000313" key="9">
    <source>
        <dbReference type="EMBL" id="ADH63165.1"/>
    </source>
</evidence>
<dbReference type="STRING" id="526227.Mesil_1270"/>
<keyword evidence="5" id="KW-0813">Transport</keyword>
<dbReference type="GO" id="GO:0005886">
    <property type="term" value="C:plasma membrane"/>
    <property type="evidence" value="ECO:0007669"/>
    <property type="project" value="UniProtKB-SubCell"/>
</dbReference>
<dbReference type="KEGG" id="msv:Mesil_1270"/>
<dbReference type="HAMAP" id="MF_00445">
    <property type="entry name" value="NDH1_NuoN_1"/>
    <property type="match status" value="1"/>
</dbReference>
<feature type="transmembrane region" description="Helical" evidence="5">
    <location>
        <begin position="239"/>
        <end position="261"/>
    </location>
</feature>
<dbReference type="InterPro" id="IPR010096">
    <property type="entry name" value="NADH-Q_OxRdtase_suN/2"/>
</dbReference>
<dbReference type="RefSeq" id="WP_013157736.1">
    <property type="nucleotide sequence ID" value="NC_014212.1"/>
</dbReference>
<keyword evidence="5" id="KW-0874">Quinone</keyword>
<keyword evidence="3 5" id="KW-1133">Transmembrane helix</keyword>
<evidence type="ECO:0000259" key="8">
    <source>
        <dbReference type="Pfam" id="PF00361"/>
    </source>
</evidence>
<evidence type="ECO:0000256" key="7">
    <source>
        <dbReference type="SAM" id="MobiDB-lite"/>
    </source>
</evidence>
<dbReference type="GO" id="GO:0012505">
    <property type="term" value="C:endomembrane system"/>
    <property type="evidence" value="ECO:0007669"/>
    <property type="project" value="UniProtKB-SubCell"/>
</dbReference>
<feature type="transmembrane region" description="Helical" evidence="5">
    <location>
        <begin position="427"/>
        <end position="447"/>
    </location>
</feature>
<evidence type="ECO:0000313" key="10">
    <source>
        <dbReference type="Proteomes" id="UP000001916"/>
    </source>
</evidence>
<dbReference type="HOGENOM" id="CLU_007100_1_4_0"/>
<dbReference type="InterPro" id="IPR013783">
    <property type="entry name" value="Ig-like_fold"/>
</dbReference>
<comment type="similarity">
    <text evidence="5">Belongs to the complex I subunit 2 family.</text>
</comment>
<feature type="transmembrane region" description="Helical" evidence="5">
    <location>
        <begin position="212"/>
        <end position="233"/>
    </location>
</feature>
<dbReference type="Proteomes" id="UP000001916">
    <property type="component" value="Chromosome"/>
</dbReference>
<dbReference type="GO" id="GO:0008137">
    <property type="term" value="F:NADH dehydrogenase (ubiquinone) activity"/>
    <property type="evidence" value="ECO:0007669"/>
    <property type="project" value="InterPro"/>
</dbReference>
<feature type="transmembrane region" description="Helical" evidence="5">
    <location>
        <begin position="268"/>
        <end position="287"/>
    </location>
</feature>
<evidence type="ECO:0000256" key="2">
    <source>
        <dbReference type="ARBA" id="ARBA00022692"/>
    </source>
</evidence>
<dbReference type="InterPro" id="IPR001750">
    <property type="entry name" value="ND/Mrp_TM"/>
</dbReference>
<comment type="function">
    <text evidence="5">NDH-1 shuttles electrons from NADH, via FMN and iron-sulfur (Fe-S) centers, to quinones in the respiratory chain. The immediate electron acceptor for the enzyme in this species is believed to be a menaquinone. Couples the redox reaction to proton translocation (for every two electrons transferred, four hydrogen ions are translocated across the cytoplasmic membrane), and thus conserves the redox energy in a proton gradient.</text>
</comment>
<feature type="transmembrane region" description="Helical" evidence="5">
    <location>
        <begin position="169"/>
        <end position="191"/>
    </location>
</feature>